<dbReference type="Gene3D" id="3.80.10.10">
    <property type="entry name" value="Ribonuclease Inhibitor"/>
    <property type="match status" value="1"/>
</dbReference>
<dbReference type="GeneID" id="36330532"/>
<dbReference type="SUPFAM" id="SSF52047">
    <property type="entry name" value="RNI-like"/>
    <property type="match status" value="1"/>
</dbReference>
<accession>A0A1X6N1A7</accession>
<protein>
    <recommendedName>
        <fullName evidence="2">F-box domain-containing protein</fullName>
    </recommendedName>
</protein>
<dbReference type="InterPro" id="IPR032675">
    <property type="entry name" value="LRR_dom_sf"/>
</dbReference>
<dbReference type="STRING" id="670580.A0A1X6N1A7"/>
<feature type="domain" description="F-box" evidence="2">
    <location>
        <begin position="141"/>
        <end position="186"/>
    </location>
</feature>
<dbReference type="InterPro" id="IPR001810">
    <property type="entry name" value="F-box_dom"/>
</dbReference>
<evidence type="ECO:0000313" key="4">
    <source>
        <dbReference type="Proteomes" id="UP000194127"/>
    </source>
</evidence>
<dbReference type="AlphaFoldDB" id="A0A1X6N1A7"/>
<evidence type="ECO:0000259" key="2">
    <source>
        <dbReference type="Pfam" id="PF12937"/>
    </source>
</evidence>
<evidence type="ECO:0000313" key="3">
    <source>
        <dbReference type="EMBL" id="OSX62397.1"/>
    </source>
</evidence>
<evidence type="ECO:0000256" key="1">
    <source>
        <dbReference type="SAM" id="MobiDB-lite"/>
    </source>
</evidence>
<name>A0A1X6N1A7_9APHY</name>
<dbReference type="OrthoDB" id="10271576at2759"/>
<feature type="region of interest" description="Disordered" evidence="1">
    <location>
        <begin position="599"/>
        <end position="645"/>
    </location>
</feature>
<dbReference type="EMBL" id="KZ110597">
    <property type="protein sequence ID" value="OSX62397.1"/>
    <property type="molecule type" value="Genomic_DNA"/>
</dbReference>
<dbReference type="SUPFAM" id="SSF81383">
    <property type="entry name" value="F-box domain"/>
    <property type="match status" value="1"/>
</dbReference>
<keyword evidence="4" id="KW-1185">Reference proteome</keyword>
<reference evidence="3 4" key="1">
    <citation type="submission" date="2017-04" db="EMBL/GenBank/DDBJ databases">
        <title>Genome Sequence of the Model Brown-Rot Fungus Postia placenta SB12.</title>
        <authorList>
            <consortium name="DOE Joint Genome Institute"/>
            <person name="Gaskell J."/>
            <person name="Kersten P."/>
            <person name="Larrondo L.F."/>
            <person name="Canessa P."/>
            <person name="Martinez D."/>
            <person name="Hibbett D."/>
            <person name="Schmoll M."/>
            <person name="Kubicek C.P."/>
            <person name="Martinez A.T."/>
            <person name="Yadav J."/>
            <person name="Master E."/>
            <person name="Magnuson J.K."/>
            <person name="James T."/>
            <person name="Yaver D."/>
            <person name="Berka R."/>
            <person name="Labutti K."/>
            <person name="Lipzen A."/>
            <person name="Aerts A."/>
            <person name="Barry K."/>
            <person name="Henrissat B."/>
            <person name="Blanchette R."/>
            <person name="Grigoriev I."/>
            <person name="Cullen D."/>
        </authorList>
    </citation>
    <scope>NUCLEOTIDE SEQUENCE [LARGE SCALE GENOMIC DNA]</scope>
    <source>
        <strain evidence="3 4">MAD-698-R-SB12</strain>
    </source>
</reference>
<dbReference type="InterPro" id="IPR036047">
    <property type="entry name" value="F-box-like_dom_sf"/>
</dbReference>
<organism evidence="3 4">
    <name type="scientific">Postia placenta MAD-698-R-SB12</name>
    <dbReference type="NCBI Taxonomy" id="670580"/>
    <lineage>
        <taxon>Eukaryota</taxon>
        <taxon>Fungi</taxon>
        <taxon>Dikarya</taxon>
        <taxon>Basidiomycota</taxon>
        <taxon>Agaricomycotina</taxon>
        <taxon>Agaricomycetes</taxon>
        <taxon>Polyporales</taxon>
        <taxon>Adustoporiaceae</taxon>
        <taxon>Rhodonia</taxon>
    </lineage>
</organism>
<dbReference type="RefSeq" id="XP_024339191.1">
    <property type="nucleotide sequence ID" value="XM_024485583.1"/>
</dbReference>
<proteinExistence type="predicted"/>
<sequence>MSVIQNQMSNEELGEAYLQYCVLRDDDSFYMDRRRPQQGDEYMARLSDKITDRDLGRGVEFRLVHFTAQVSSYVKTQLPMACDMHNTRYGLHAILAPEKAQNSSTAVYMDHSETSSVKEDQMHLRRKDVNMPYLLNIRNRSLPVELWMHILDDVAEERDYDALARCARVCRFFREMCKKHLRKTLTFESDEDVERLKTDTAAKEIGGWRGPDDIKIRGGQDSRAIPHVATFASKFASRWDHIWKLKISKASWPLSLRAADAAVFRDLSRFVSILELILDDVTFPSIVTLGALVSALPHLKELSLRNVKLTESSLLFDPRTLSDFRLLPPTKNLQTITVGRVCELVSHEFEPSTWPCYTELLAFMNAVSDPCGKSPRVHPWGSVRNLRLDQNVWWKFSSSSISRLLRALPSLENIQFERADSYFANIEIEGVPAYPRLKPITIGVHYRQCDFFANTNPTSLVIHGCDRPYLGMREILSHVTSRCVSSIDLCFSLIKRSDRGELREGLSQLDTVLLLPVFDNLMHVFIYASVDPHLPVEEMTEWVCWMKSCLTSLDKRGILGIEANVRSPKTDENGKVEIIEVPPFEGGAHSEAMAAYTAWKRSSKKKGHQRSTPEPKRHAAPRQWTTEVTARGRAYGIEARGVNGT</sequence>
<dbReference type="Pfam" id="PF12937">
    <property type="entry name" value="F-box-like"/>
    <property type="match status" value="1"/>
</dbReference>
<gene>
    <name evidence="3" type="ORF">POSPLADRAFT_1143597</name>
</gene>
<dbReference type="Proteomes" id="UP000194127">
    <property type="component" value="Unassembled WGS sequence"/>
</dbReference>